<dbReference type="GO" id="GO:0017089">
    <property type="term" value="F:glycolipid transfer activity"/>
    <property type="evidence" value="ECO:0007669"/>
    <property type="project" value="TreeGrafter"/>
</dbReference>
<proteinExistence type="predicted"/>
<organism evidence="4 5">
    <name type="scientific">Pseudooctadecabacter jejudonensis</name>
    <dbReference type="NCBI Taxonomy" id="1391910"/>
    <lineage>
        <taxon>Bacteria</taxon>
        <taxon>Pseudomonadati</taxon>
        <taxon>Pseudomonadota</taxon>
        <taxon>Alphaproteobacteria</taxon>
        <taxon>Rhodobacterales</taxon>
        <taxon>Paracoccaceae</taxon>
        <taxon>Pseudooctadecabacter</taxon>
    </lineage>
</organism>
<reference evidence="4 5" key="1">
    <citation type="submission" date="2017-03" db="EMBL/GenBank/DDBJ databases">
        <authorList>
            <person name="Afonso C.L."/>
            <person name="Miller P.J."/>
            <person name="Scott M.A."/>
            <person name="Spackman E."/>
            <person name="Goraichik I."/>
            <person name="Dimitrov K.M."/>
            <person name="Suarez D.L."/>
            <person name="Swayne D.E."/>
        </authorList>
    </citation>
    <scope>NUCLEOTIDE SEQUENCE [LARGE SCALE GENOMIC DNA]</scope>
    <source>
        <strain evidence="4 5">CECT 8397</strain>
    </source>
</reference>
<gene>
    <name evidence="4" type="ORF">PSJ8397_01682</name>
</gene>
<dbReference type="InterPro" id="IPR005653">
    <property type="entry name" value="OstA-like_N"/>
</dbReference>
<dbReference type="GO" id="GO:0015920">
    <property type="term" value="P:lipopolysaccharide transport"/>
    <property type="evidence" value="ECO:0007669"/>
    <property type="project" value="TreeGrafter"/>
</dbReference>
<name>A0A1Y5S8M2_9RHOB</name>
<dbReference type="PANTHER" id="PTHR36504:SF1">
    <property type="entry name" value="LIPOPOLYSACCHARIDE EXPORT SYSTEM PROTEIN LPTA"/>
    <property type="match status" value="1"/>
</dbReference>
<evidence type="ECO:0000313" key="5">
    <source>
        <dbReference type="Proteomes" id="UP000193623"/>
    </source>
</evidence>
<feature type="signal peptide" evidence="2">
    <location>
        <begin position="1"/>
        <end position="21"/>
    </location>
</feature>
<feature type="domain" description="Organic solvent tolerance-like N-terminal" evidence="3">
    <location>
        <begin position="39"/>
        <end position="144"/>
    </location>
</feature>
<dbReference type="RefSeq" id="WP_085864095.1">
    <property type="nucleotide sequence ID" value="NZ_FWFT01000002.1"/>
</dbReference>
<protein>
    <submittedName>
        <fullName evidence="4">LPS assembly outer membrane complex protein LptD</fullName>
    </submittedName>
</protein>
<dbReference type="GO" id="GO:0009279">
    <property type="term" value="C:cell outer membrane"/>
    <property type="evidence" value="ECO:0007669"/>
    <property type="project" value="TreeGrafter"/>
</dbReference>
<dbReference type="OrthoDB" id="9811926at2"/>
<evidence type="ECO:0000259" key="3">
    <source>
        <dbReference type="Pfam" id="PF03968"/>
    </source>
</evidence>
<keyword evidence="5" id="KW-1185">Reference proteome</keyword>
<dbReference type="AlphaFoldDB" id="A0A1Y5S8M2"/>
<evidence type="ECO:0000256" key="2">
    <source>
        <dbReference type="SAM" id="SignalP"/>
    </source>
</evidence>
<evidence type="ECO:0000256" key="1">
    <source>
        <dbReference type="ARBA" id="ARBA00022729"/>
    </source>
</evidence>
<feature type="chain" id="PRO_5013006411" evidence="2">
    <location>
        <begin position="22"/>
        <end position="161"/>
    </location>
</feature>
<accession>A0A1Y5S8M2</accession>
<dbReference type="InterPro" id="IPR052037">
    <property type="entry name" value="LPS_export_LptA"/>
</dbReference>
<dbReference type="Pfam" id="PF03968">
    <property type="entry name" value="LptD_N"/>
    <property type="match status" value="1"/>
</dbReference>
<dbReference type="Proteomes" id="UP000193623">
    <property type="component" value="Unassembled WGS sequence"/>
</dbReference>
<sequence>MTFLKSLLVTVSMLIASGVSAQTNVNLGGLSADPTAPVEITADNLSVDQDSGTAVFEGNVVLGQGQLRLSAARVQVVYDGAAGNISRLSASGGVTFVTDTEAAEAASADYNLDAGTLVMRGDVLLTQGPSAISADTMRINLTTGSAQMEGRVRTILNQGGN</sequence>
<keyword evidence="1 2" id="KW-0732">Signal</keyword>
<dbReference type="EMBL" id="FWFT01000002">
    <property type="protein sequence ID" value="SLN34269.1"/>
    <property type="molecule type" value="Genomic_DNA"/>
</dbReference>
<dbReference type="GO" id="GO:0030288">
    <property type="term" value="C:outer membrane-bounded periplasmic space"/>
    <property type="evidence" value="ECO:0007669"/>
    <property type="project" value="TreeGrafter"/>
</dbReference>
<dbReference type="Gene3D" id="2.60.450.10">
    <property type="entry name" value="Lipopolysaccharide (LPS) transport protein A like domain"/>
    <property type="match status" value="1"/>
</dbReference>
<evidence type="ECO:0000313" key="4">
    <source>
        <dbReference type="EMBL" id="SLN34269.1"/>
    </source>
</evidence>
<dbReference type="PANTHER" id="PTHR36504">
    <property type="entry name" value="LIPOPOLYSACCHARIDE EXPORT SYSTEM PROTEIN LPTA"/>
    <property type="match status" value="1"/>
</dbReference>